<proteinExistence type="predicted"/>
<gene>
    <name evidence="3" type="ORF">DN412_33040</name>
</gene>
<dbReference type="Gene3D" id="2.60.40.10">
    <property type="entry name" value="Immunoglobulins"/>
    <property type="match status" value="1"/>
</dbReference>
<dbReference type="Proteomes" id="UP000255165">
    <property type="component" value="Unassembled WGS sequence"/>
</dbReference>
<feature type="non-terminal residue" evidence="3">
    <location>
        <position position="1"/>
    </location>
</feature>
<dbReference type="PANTHER" id="PTHR14139:SF2">
    <property type="entry name" value="CALSYNTENIN-1"/>
    <property type="match status" value="1"/>
</dbReference>
<comment type="caution">
    <text evidence="3">The sequence shown here is derived from an EMBL/GenBank/DDBJ whole genome shotgun (WGS) entry which is preliminary data.</text>
</comment>
<dbReference type="PROSITE" id="PS00435">
    <property type="entry name" value="PEROXIDASE_1"/>
    <property type="match status" value="1"/>
</dbReference>
<accession>A0A370NKK5</accession>
<evidence type="ECO:0000256" key="1">
    <source>
        <dbReference type="SAM" id="MobiDB-lite"/>
    </source>
</evidence>
<feature type="region of interest" description="Disordered" evidence="1">
    <location>
        <begin position="1711"/>
        <end position="1733"/>
    </location>
</feature>
<feature type="domain" description="Dystroglycan-type cadherin-like" evidence="2">
    <location>
        <begin position="1553"/>
        <end position="1653"/>
    </location>
</feature>
<dbReference type="GO" id="GO:0016020">
    <property type="term" value="C:membrane"/>
    <property type="evidence" value="ECO:0007669"/>
    <property type="project" value="InterPro"/>
</dbReference>
<dbReference type="InterPro" id="IPR006644">
    <property type="entry name" value="Cadg"/>
</dbReference>
<dbReference type="InterPro" id="IPR015919">
    <property type="entry name" value="Cadherin-like_sf"/>
</dbReference>
<dbReference type="SMART" id="SM00736">
    <property type="entry name" value="CADG"/>
    <property type="match status" value="1"/>
</dbReference>
<dbReference type="EMBL" id="QKWJ01000071">
    <property type="protein sequence ID" value="RDK06113.1"/>
    <property type="molecule type" value="Genomic_DNA"/>
</dbReference>
<dbReference type="InterPro" id="IPR013783">
    <property type="entry name" value="Ig-like_fold"/>
</dbReference>
<evidence type="ECO:0000313" key="3">
    <source>
        <dbReference type="EMBL" id="RDK06113.1"/>
    </source>
</evidence>
<keyword evidence="4" id="KW-1185">Reference proteome</keyword>
<name>A0A370NKK5_9BURK</name>
<evidence type="ECO:0000259" key="2">
    <source>
        <dbReference type="SMART" id="SM00736"/>
    </source>
</evidence>
<dbReference type="SUPFAM" id="SSF49313">
    <property type="entry name" value="Cadherin-like"/>
    <property type="match status" value="1"/>
</dbReference>
<evidence type="ECO:0000313" key="4">
    <source>
        <dbReference type="Proteomes" id="UP000255165"/>
    </source>
</evidence>
<dbReference type="InterPro" id="IPR019793">
    <property type="entry name" value="Peroxidases_heam-ligand_BS"/>
</dbReference>
<reference evidence="4" key="1">
    <citation type="submission" date="2018-06" db="EMBL/GenBank/DDBJ databases">
        <authorList>
            <person name="Feng T."/>
            <person name="Jeon C.O."/>
        </authorList>
    </citation>
    <scope>NUCLEOTIDE SEQUENCE [LARGE SCALE GENOMIC DNA]</scope>
    <source>
        <strain evidence="4">S23</strain>
    </source>
</reference>
<dbReference type="GO" id="GO:0005509">
    <property type="term" value="F:calcium ion binding"/>
    <property type="evidence" value="ECO:0007669"/>
    <property type="project" value="InterPro"/>
</dbReference>
<feature type="compositionally biased region" description="Polar residues" evidence="1">
    <location>
        <begin position="1714"/>
        <end position="1733"/>
    </location>
</feature>
<sequence length="1733" mass="172445">NRTISFTVNDGTLDSNAAAKTVSVTAVDDSPVATSSGGTTAFTEGNNVAGTPVAIDSGVTVSDADNTTLASATVAITGNFHSGEDALAFTNNPATMGNISASYNSATGVMTLTSVGATATTAQWQAALRSVTYTDSSDTPNTSTRTISFTVNDGTSDSNAAAKTVSVTAVDDTPVATTSGGATGFTEGNNVAGTPVAIDSGVTVSDADNATLASATVTITGNFHSGEDVLAFANNPATMGNITASYNSATGVLTLTSAGASATTAQWQAALRSVTYTDSSDTPNTSNRTISFTVNDGTADGNTATKTVSVTAVDDSPIATSSGGTTAFTEGNNVAGTPVAIDSGFTVSDADNTTLASATVAITGNFHSGEDVLAFANNPATMGNISASYNSATGVMTLTSAGASATTAQWQAALRSVTYTDSSDTPNTSDRTVSFTVNDGTANSNTVTKTVSVAAVDDTPVATTSGGATGFTEGNNVAGTPVAIDSGITVSDLDNTTLASATVAITGNFHSGEDVLAFTNNPATMGNISASYNSATGVMTLTSAGASATTAQWQAALRSVTYTDSSDTPNTSNRTISFTVNDGTLDSNTAAKTVSVTAVDDSPIATSSGGTTAFTEGNNVTSTPVAIDSGITVSDLDNTTLASATVAITGNFHSGEDVLAFTNNPATMGNITASYNSTTGVMTLTSASASATLAQWQAALRSVTYTDTSEIPNTSTRTISFTVNDGTSGSAVATKTVSVTSVNDSPINTVPAAQNVDQNSSLTFNTANGNLIAVSDVDSGGGVERVTLTAINGLVALRGTTGLSFIVGSGAGDATMTFEGTLANINAALNGLVYTPTSGYHGAGSIQVTTNDLSGPDGAKTATDTIAITVNSISPVVRNVDASSANGTYKVGDTVDVVVTFDQAVIVDTSGGTPTLLLATGAVDHSARYVSGSGTDTLTFRYTVQAGDSSADLDVASSAALTLNGGVITNTSSDAAVLTLPTVGGAHSMGGQHDIVVDGIAPTVASVSAPANGTYVTGQNLDFTVNYSENVVVDTTGGTPRIAVTLDTGGTAYASYLSGSGTNALTFRLTVASGQLDSNGVSVASALDLHGGTVRDVAGNDAVTTLNNVAPTTGVLVDAVAPSALAVITADPTPTAGNAVHFTVSFSENVTGVTVGDFALSGSGTATGQIASVTQIDGHTYSVVVNNLTGDGQLGLDLKASGTGITDTAGNAIAGGLAGQRYVVDHTAPVVLGVSAPASGDYNAGKVLDFTVSLSENTVVDTTSGTPRLVLDVGGQAVYADYVSGSGTTALTFRYLVAAGQNDANGIAVTGLQANGGAMRDSAGNAFDVSLHGVADTRGVTVDTTPPTAVGIVRLDASPTSARTVSYTVTFAEGVTGVDAGDFTLTRTGSATGTISGVNQVDARIYTVVVTGLGGSGQIGLTLNASGTGIADRAGNILVAGASGDPYEVRSVVHLTTQPAPAPVPVPGPASLAPAPSAPLIILTALDAAPGVDAPTLNLGGSGNGIGFSPEAIGRNPFNADPLSAGSQGFAPPPPEGRMSLVDVGGTGSVGLQAMPEIGSFSARAGEAISIALPASLFRQSDRDATVTVEVRLANGRPLPPWLKFDPVTGTLAGKPPHGMNLQFQIEVIARDNKGNRASSHLDLNVKAPADSRAGVEHADPLARGNASHADPLAGLLQAAAQPAGKPALAVQFDQFGRPAQQAANAALLHHLQMSRQPQAGTQAQPEQQPEQV</sequence>
<protein>
    <recommendedName>
        <fullName evidence="2">Dystroglycan-type cadherin-like domain-containing protein</fullName>
    </recommendedName>
</protein>
<organism evidence="3 4">
    <name type="scientific">Cupriavidus lacunae</name>
    <dbReference type="NCBI Taxonomy" id="2666307"/>
    <lineage>
        <taxon>Bacteria</taxon>
        <taxon>Pseudomonadati</taxon>
        <taxon>Pseudomonadota</taxon>
        <taxon>Betaproteobacteria</taxon>
        <taxon>Burkholderiales</taxon>
        <taxon>Burkholderiaceae</taxon>
        <taxon>Cupriavidus</taxon>
    </lineage>
</organism>
<dbReference type="PANTHER" id="PTHR14139">
    <property type="entry name" value="CALSYNTENIN"/>
    <property type="match status" value="1"/>
</dbReference>